<protein>
    <submittedName>
        <fullName evidence="2">Methyltransferase domain-containing protein</fullName>
    </submittedName>
</protein>
<dbReference type="RefSeq" id="WP_160802408.1">
    <property type="nucleotide sequence ID" value="NZ_WUUL01000011.1"/>
</dbReference>
<sequence>MNLNKNDKIHFFYSFIQSPKRIGSVIPSSSYLAKEMFRSINFAEIKSIIELGAGTGVFTKLIAENISSSAKGLIFEQDSIMQNKLKETYPNLNFYSNALEMTNIVNTLDEPYVDVVISSLPFANFSREIRTQIAQDIYKVLKPNGKLVAFQYSRQMKHTFQSLFGHVSTSFVPLNIPPAFVFNCNKIAQSTEKYPVE</sequence>
<dbReference type="Proteomes" id="UP000430692">
    <property type="component" value="Unassembled WGS sequence"/>
</dbReference>
<keyword evidence="2" id="KW-0489">Methyltransferase</keyword>
<keyword evidence="3" id="KW-1185">Reference proteome</keyword>
<evidence type="ECO:0000259" key="1">
    <source>
        <dbReference type="Pfam" id="PF13649"/>
    </source>
</evidence>
<keyword evidence="2" id="KW-0808">Transferase</keyword>
<dbReference type="AlphaFoldDB" id="A0A6I4VWR2"/>
<dbReference type="Pfam" id="PF13649">
    <property type="entry name" value="Methyltransf_25"/>
    <property type="match status" value="1"/>
</dbReference>
<evidence type="ECO:0000313" key="2">
    <source>
        <dbReference type="EMBL" id="MXQ55058.1"/>
    </source>
</evidence>
<dbReference type="Gene3D" id="3.40.50.150">
    <property type="entry name" value="Vaccinia Virus protein VP39"/>
    <property type="match status" value="1"/>
</dbReference>
<dbReference type="InterPro" id="IPR029063">
    <property type="entry name" value="SAM-dependent_MTases_sf"/>
</dbReference>
<name>A0A6I4VWR2_9BACL</name>
<accession>A0A6I4VWR2</accession>
<organism evidence="2 3">
    <name type="scientific">Shimazuella alba</name>
    <dbReference type="NCBI Taxonomy" id="2690964"/>
    <lineage>
        <taxon>Bacteria</taxon>
        <taxon>Bacillati</taxon>
        <taxon>Bacillota</taxon>
        <taxon>Bacilli</taxon>
        <taxon>Bacillales</taxon>
        <taxon>Thermoactinomycetaceae</taxon>
        <taxon>Shimazuella</taxon>
    </lineage>
</organism>
<dbReference type="GO" id="GO:0032259">
    <property type="term" value="P:methylation"/>
    <property type="evidence" value="ECO:0007669"/>
    <property type="project" value="UniProtKB-KW"/>
</dbReference>
<dbReference type="InterPro" id="IPR041698">
    <property type="entry name" value="Methyltransf_25"/>
</dbReference>
<gene>
    <name evidence="2" type="ORF">GSM42_15300</name>
</gene>
<dbReference type="SUPFAM" id="SSF53335">
    <property type="entry name" value="S-adenosyl-L-methionine-dependent methyltransferases"/>
    <property type="match status" value="1"/>
</dbReference>
<dbReference type="CDD" id="cd02440">
    <property type="entry name" value="AdoMet_MTases"/>
    <property type="match status" value="1"/>
</dbReference>
<feature type="domain" description="Methyltransferase" evidence="1">
    <location>
        <begin position="48"/>
        <end position="145"/>
    </location>
</feature>
<comment type="caution">
    <text evidence="2">The sequence shown here is derived from an EMBL/GenBank/DDBJ whole genome shotgun (WGS) entry which is preliminary data.</text>
</comment>
<evidence type="ECO:0000313" key="3">
    <source>
        <dbReference type="Proteomes" id="UP000430692"/>
    </source>
</evidence>
<reference evidence="2 3" key="1">
    <citation type="submission" date="2019-12" db="EMBL/GenBank/DDBJ databases">
        <title>Whole-genome analyses of novel actinobacteria.</title>
        <authorList>
            <person name="Sahin N."/>
            <person name="Saygin H."/>
        </authorList>
    </citation>
    <scope>NUCLEOTIDE SEQUENCE [LARGE SCALE GENOMIC DNA]</scope>
    <source>
        <strain evidence="2 3">KC615</strain>
    </source>
</reference>
<dbReference type="GO" id="GO:0008168">
    <property type="term" value="F:methyltransferase activity"/>
    <property type="evidence" value="ECO:0007669"/>
    <property type="project" value="UniProtKB-KW"/>
</dbReference>
<dbReference type="EMBL" id="WUUL01000011">
    <property type="protein sequence ID" value="MXQ55058.1"/>
    <property type="molecule type" value="Genomic_DNA"/>
</dbReference>
<proteinExistence type="predicted"/>